<keyword evidence="4 9" id="KW-0812">Transmembrane</keyword>
<evidence type="ECO:0000313" key="11">
    <source>
        <dbReference type="Proteomes" id="UP000005777"/>
    </source>
</evidence>
<keyword evidence="11" id="KW-1185">Reference proteome</keyword>
<comment type="subcellular location">
    <subcellularLocation>
        <location evidence="9">Cell membrane</location>
        <topology evidence="9">Multi-pass membrane protein</topology>
    </subcellularLocation>
    <subcellularLocation>
        <location evidence="1">Membrane</location>
        <topology evidence="1">Multi-pass membrane protein</topology>
    </subcellularLocation>
</comment>
<evidence type="ECO:0000256" key="3">
    <source>
        <dbReference type="ARBA" id="ARBA00022475"/>
    </source>
</evidence>
<protein>
    <recommendedName>
        <fullName evidence="9">Large-conductance mechanosensitive channel</fullName>
    </recommendedName>
</protein>
<dbReference type="GO" id="GO:0005886">
    <property type="term" value="C:plasma membrane"/>
    <property type="evidence" value="ECO:0007669"/>
    <property type="project" value="UniProtKB-SubCell"/>
</dbReference>
<evidence type="ECO:0000256" key="1">
    <source>
        <dbReference type="ARBA" id="ARBA00004141"/>
    </source>
</evidence>
<evidence type="ECO:0000256" key="6">
    <source>
        <dbReference type="ARBA" id="ARBA00023065"/>
    </source>
</evidence>
<dbReference type="InterPro" id="IPR037673">
    <property type="entry name" value="MSC/AndL"/>
</dbReference>
<dbReference type="EMBL" id="ADCX01000002">
    <property type="protein sequence ID" value="EFG26819.1"/>
    <property type="molecule type" value="Genomic_DNA"/>
</dbReference>
<keyword evidence="8 9" id="KW-0407">Ion channel</keyword>
<dbReference type="GO" id="GO:0008381">
    <property type="term" value="F:mechanosensitive monoatomic ion channel activity"/>
    <property type="evidence" value="ECO:0007669"/>
    <property type="project" value="UniProtKB-UniRule"/>
</dbReference>
<dbReference type="PRINTS" id="PR01264">
    <property type="entry name" value="MECHCHANNEL"/>
</dbReference>
<comment type="similarity">
    <text evidence="9">Belongs to the MscL family.</text>
</comment>
<name>W5III1_SCAIO</name>
<keyword evidence="7 9" id="KW-0472">Membrane</keyword>
<comment type="function">
    <text evidence="9">Channel that opens in response to stretch forces in the membrane lipid bilayer. May participate in the regulation of osmotic pressure changes within the cell.</text>
</comment>
<dbReference type="InterPro" id="IPR036019">
    <property type="entry name" value="MscL_channel"/>
</dbReference>
<reference evidence="10 11" key="1">
    <citation type="submission" date="2012-01" db="EMBL/GenBank/DDBJ databases">
        <title>The Genome Sequence of Scardovia inopinata F0304.</title>
        <authorList>
            <consortium name="The Broad Institute Genome Sequencing Platform"/>
            <person name="Ward D."/>
            <person name="Earl A."/>
            <person name="Feldgarden M."/>
            <person name="Gevers D."/>
            <person name="Young S."/>
            <person name="Zeng Q."/>
            <person name="Koehrsen M."/>
            <person name="Alvarado L."/>
            <person name="Berlin A.M."/>
            <person name="Borenstein D."/>
            <person name="Chapman S.B."/>
            <person name="Chen Z."/>
            <person name="Engels R."/>
            <person name="Freedman E."/>
            <person name="Gellesch M."/>
            <person name="Goldberg J."/>
            <person name="Griggs A."/>
            <person name="Gujja S."/>
            <person name="Heilman E.R."/>
            <person name="Heiman D.I."/>
            <person name="Hepburn T.A."/>
            <person name="Howarth C."/>
            <person name="Jen D."/>
            <person name="Larson L."/>
            <person name="Mehta T."/>
            <person name="Park D."/>
            <person name="Pearson M."/>
            <person name="Richards J."/>
            <person name="Roberts A."/>
            <person name="Saif S."/>
            <person name="Shea T.D."/>
            <person name="Shenoy N."/>
            <person name="Sisk P."/>
            <person name="Stolte C."/>
            <person name="Sykes S.N."/>
            <person name="Walk T."/>
            <person name="White J."/>
            <person name="Yandava C."/>
            <person name="Izard J."/>
            <person name="Baranova O.V."/>
            <person name="Blanton J.M."/>
            <person name="Tanner A.C."/>
            <person name="Dewhirst F."/>
            <person name="Haas B."/>
            <person name="Nusbaum C."/>
            <person name="Birren B."/>
        </authorList>
    </citation>
    <scope>NUCLEOTIDE SEQUENCE [LARGE SCALE GENOMIC DNA]</scope>
    <source>
        <strain evidence="10 11">F0304</strain>
    </source>
</reference>
<comment type="subunit">
    <text evidence="9">Homopentamer.</text>
</comment>
<feature type="transmembrane region" description="Helical" evidence="9">
    <location>
        <begin position="21"/>
        <end position="47"/>
    </location>
</feature>
<dbReference type="Pfam" id="PF01741">
    <property type="entry name" value="MscL"/>
    <property type="match status" value="1"/>
</dbReference>
<keyword evidence="5 9" id="KW-1133">Transmembrane helix</keyword>
<keyword evidence="2 9" id="KW-0813">Transport</keyword>
<comment type="caution">
    <text evidence="10">The sequence shown here is derived from an EMBL/GenBank/DDBJ whole genome shotgun (WGS) entry which is preliminary data.</text>
</comment>
<dbReference type="HOGENOM" id="CLU_095787_1_0_11"/>
<evidence type="ECO:0000313" key="10">
    <source>
        <dbReference type="EMBL" id="EFG26819.1"/>
    </source>
</evidence>
<dbReference type="HAMAP" id="MF_00115">
    <property type="entry name" value="MscL"/>
    <property type="match status" value="1"/>
</dbReference>
<dbReference type="AlphaFoldDB" id="W5III1"/>
<dbReference type="Proteomes" id="UP000005777">
    <property type="component" value="Unassembled WGS sequence"/>
</dbReference>
<organism evidence="10 11">
    <name type="scientific">Scardovia inopinata F0304</name>
    <dbReference type="NCBI Taxonomy" id="641146"/>
    <lineage>
        <taxon>Bacteria</taxon>
        <taxon>Bacillati</taxon>
        <taxon>Actinomycetota</taxon>
        <taxon>Actinomycetes</taxon>
        <taxon>Bifidobacteriales</taxon>
        <taxon>Bifidobacteriaceae</taxon>
        <taxon>Scardovia</taxon>
    </lineage>
</organism>
<evidence type="ECO:0000256" key="5">
    <source>
        <dbReference type="ARBA" id="ARBA00022989"/>
    </source>
</evidence>
<evidence type="ECO:0000256" key="2">
    <source>
        <dbReference type="ARBA" id="ARBA00022448"/>
    </source>
</evidence>
<dbReference type="InterPro" id="IPR001185">
    <property type="entry name" value="MS_channel"/>
</dbReference>
<sequence length="147" mass="16041">MFKGFREFIARGNMVEMAVAFVMGSAVTAIVTSLVTSIINPLIAAIFKMPNMSKVWNVTLNGSTIKFGAFIGAIINFLIIALVVYFCIVVPMNKFTALLNRNKADDEEEELDNEAQQTQLLSEIKELLAAEAHNPTAPSSPSQSEQA</sequence>
<evidence type="ECO:0000256" key="8">
    <source>
        <dbReference type="ARBA" id="ARBA00023303"/>
    </source>
</evidence>
<proteinExistence type="inferred from homology"/>
<feature type="transmembrane region" description="Helical" evidence="9">
    <location>
        <begin position="67"/>
        <end position="91"/>
    </location>
</feature>
<dbReference type="NCBIfam" id="TIGR00220">
    <property type="entry name" value="mscL"/>
    <property type="match status" value="1"/>
</dbReference>
<accession>W5III1</accession>
<evidence type="ECO:0000256" key="9">
    <source>
        <dbReference type="HAMAP-Rule" id="MF_00115"/>
    </source>
</evidence>
<dbReference type="RefSeq" id="WP_006292803.1">
    <property type="nucleotide sequence ID" value="NZ_GG770225.1"/>
</dbReference>
<keyword evidence="3 9" id="KW-1003">Cell membrane</keyword>
<dbReference type="eggNOG" id="COG1970">
    <property type="taxonomic scope" value="Bacteria"/>
</dbReference>
<dbReference type="SUPFAM" id="SSF81330">
    <property type="entry name" value="Gated mechanosensitive channel"/>
    <property type="match status" value="1"/>
</dbReference>
<dbReference type="PANTHER" id="PTHR30266">
    <property type="entry name" value="MECHANOSENSITIVE CHANNEL MSCL"/>
    <property type="match status" value="1"/>
</dbReference>
<dbReference type="Gene3D" id="1.10.1200.120">
    <property type="entry name" value="Large-conductance mechanosensitive channel, MscL, domain 1"/>
    <property type="match status" value="1"/>
</dbReference>
<gene>
    <name evidence="9" type="primary">mscL</name>
    <name evidence="10" type="ORF">HMPREF9020_00447</name>
</gene>
<dbReference type="PANTHER" id="PTHR30266:SF2">
    <property type="entry name" value="LARGE-CONDUCTANCE MECHANOSENSITIVE CHANNEL"/>
    <property type="match status" value="1"/>
</dbReference>
<evidence type="ECO:0000256" key="7">
    <source>
        <dbReference type="ARBA" id="ARBA00023136"/>
    </source>
</evidence>
<keyword evidence="6 9" id="KW-0406">Ion transport</keyword>
<evidence type="ECO:0000256" key="4">
    <source>
        <dbReference type="ARBA" id="ARBA00022692"/>
    </source>
</evidence>